<gene>
    <name evidence="2" type="ORF">C4N9_09445</name>
</gene>
<dbReference type="SUPFAM" id="SSF53335">
    <property type="entry name" value="S-adenosyl-L-methionine-dependent methyltransferases"/>
    <property type="match status" value="1"/>
</dbReference>
<dbReference type="AlphaFoldDB" id="A0A2U2CB12"/>
<dbReference type="Pfam" id="PF13649">
    <property type="entry name" value="Methyltransf_25"/>
    <property type="match status" value="1"/>
</dbReference>
<sequence length="227" mass="24328">MSIIDLFLTLDRAGPGDAESLRWALDVAQTPADARVLDAGCGTGADTGTLIHAVPRGRVVALDAAEAFIDVVAGKYPQAEAVAGDMLVPPPGPYDLIWSAGAVYNTGVAAALSAWRPHLAPGGRVAFSDLRWTGMERPQAVVDFFASEGVTLSDCDALEDEIAQAGWRVLGARWVGRAGWAAYYEPLEAQLANERDQALVEAFKSEINCWKLHGDSYDYRLVVVEPE</sequence>
<feature type="domain" description="Methyltransferase" evidence="1">
    <location>
        <begin position="36"/>
        <end position="123"/>
    </location>
</feature>
<evidence type="ECO:0000313" key="3">
    <source>
        <dbReference type="Proteomes" id="UP000244940"/>
    </source>
</evidence>
<accession>A0A2U2CB12</accession>
<dbReference type="Gene3D" id="3.40.50.150">
    <property type="entry name" value="Vaccinia Virus protein VP39"/>
    <property type="match status" value="1"/>
</dbReference>
<proteinExistence type="predicted"/>
<keyword evidence="2" id="KW-0808">Transferase</keyword>
<dbReference type="Proteomes" id="UP000244940">
    <property type="component" value="Unassembled WGS sequence"/>
</dbReference>
<comment type="caution">
    <text evidence="2">The sequence shown here is derived from an EMBL/GenBank/DDBJ whole genome shotgun (WGS) entry which is preliminary data.</text>
</comment>
<dbReference type="OrthoDB" id="9808480at2"/>
<organism evidence="2 3">
    <name type="scientific">Pararhodobacter marinus</name>
    <dbReference type="NCBI Taxonomy" id="2184063"/>
    <lineage>
        <taxon>Bacteria</taxon>
        <taxon>Pseudomonadati</taxon>
        <taxon>Pseudomonadota</taxon>
        <taxon>Alphaproteobacteria</taxon>
        <taxon>Rhodobacterales</taxon>
        <taxon>Paracoccaceae</taxon>
        <taxon>Pararhodobacter</taxon>
    </lineage>
</organism>
<keyword evidence="3" id="KW-1185">Reference proteome</keyword>
<dbReference type="InterPro" id="IPR029063">
    <property type="entry name" value="SAM-dependent_MTases_sf"/>
</dbReference>
<dbReference type="PANTHER" id="PTHR43464">
    <property type="entry name" value="METHYLTRANSFERASE"/>
    <property type="match status" value="1"/>
</dbReference>
<dbReference type="RefSeq" id="WP_109533080.1">
    <property type="nucleotide sequence ID" value="NZ_QEYD01000005.1"/>
</dbReference>
<reference evidence="2 3" key="1">
    <citation type="submission" date="2018-05" db="EMBL/GenBank/DDBJ databases">
        <title>Pararhodobacter marina sp. nov., isolated from deep-sea water of the Indian Ocean.</title>
        <authorList>
            <person name="Lai Q.Sr."/>
            <person name="Liu X."/>
            <person name="Shao Z."/>
        </authorList>
    </citation>
    <scope>NUCLEOTIDE SEQUENCE [LARGE SCALE GENOMIC DNA]</scope>
    <source>
        <strain evidence="2 3">CIC4N-9</strain>
    </source>
</reference>
<dbReference type="InterPro" id="IPR041698">
    <property type="entry name" value="Methyltransf_25"/>
</dbReference>
<evidence type="ECO:0000313" key="2">
    <source>
        <dbReference type="EMBL" id="PWE29031.1"/>
    </source>
</evidence>
<protein>
    <submittedName>
        <fullName evidence="2">Class I SAM-dependent methyltransferase</fullName>
    </submittedName>
</protein>
<dbReference type="CDD" id="cd02440">
    <property type="entry name" value="AdoMet_MTases"/>
    <property type="match status" value="1"/>
</dbReference>
<name>A0A2U2CB12_9RHOB</name>
<dbReference type="GO" id="GO:0032259">
    <property type="term" value="P:methylation"/>
    <property type="evidence" value="ECO:0007669"/>
    <property type="project" value="UniProtKB-KW"/>
</dbReference>
<dbReference type="GO" id="GO:0008168">
    <property type="term" value="F:methyltransferase activity"/>
    <property type="evidence" value="ECO:0007669"/>
    <property type="project" value="UniProtKB-KW"/>
</dbReference>
<evidence type="ECO:0000259" key="1">
    <source>
        <dbReference type="Pfam" id="PF13649"/>
    </source>
</evidence>
<keyword evidence="2" id="KW-0489">Methyltransferase</keyword>
<dbReference type="EMBL" id="QEYD01000005">
    <property type="protein sequence ID" value="PWE29031.1"/>
    <property type="molecule type" value="Genomic_DNA"/>
</dbReference>
<dbReference type="GeneID" id="94365113"/>